<reference evidence="1 2" key="1">
    <citation type="submission" date="2018-03" db="EMBL/GenBank/DDBJ databases">
        <title>Ahniella affigens gen. nov., sp. nov., a gammaproteobacterium isolated from sandy soil near a stream.</title>
        <authorList>
            <person name="Ko Y."/>
            <person name="Kim J.-H."/>
        </authorList>
    </citation>
    <scope>NUCLEOTIDE SEQUENCE [LARGE SCALE GENOMIC DNA]</scope>
    <source>
        <strain evidence="1 2">D13</strain>
    </source>
</reference>
<dbReference type="Proteomes" id="UP000241074">
    <property type="component" value="Chromosome"/>
</dbReference>
<reference evidence="1 2" key="2">
    <citation type="submission" date="2018-03" db="EMBL/GenBank/DDBJ databases">
        <authorList>
            <person name="Keele B.F."/>
        </authorList>
    </citation>
    <scope>NUCLEOTIDE SEQUENCE [LARGE SCALE GENOMIC DNA]</scope>
    <source>
        <strain evidence="1 2">D13</strain>
    </source>
</reference>
<accession>A0A2P1PSD1</accession>
<gene>
    <name evidence="1" type="ORF">C7S18_11365</name>
</gene>
<name>A0A2P1PSD1_9GAMM</name>
<evidence type="ECO:0000313" key="1">
    <source>
        <dbReference type="EMBL" id="AVP97759.1"/>
    </source>
</evidence>
<dbReference type="EMBL" id="CP027860">
    <property type="protein sequence ID" value="AVP97759.1"/>
    <property type="molecule type" value="Genomic_DNA"/>
</dbReference>
<dbReference type="AlphaFoldDB" id="A0A2P1PSD1"/>
<organism evidence="1 2">
    <name type="scientific">Ahniella affigens</name>
    <dbReference type="NCBI Taxonomy" id="2021234"/>
    <lineage>
        <taxon>Bacteria</taxon>
        <taxon>Pseudomonadati</taxon>
        <taxon>Pseudomonadota</taxon>
        <taxon>Gammaproteobacteria</taxon>
        <taxon>Lysobacterales</taxon>
        <taxon>Rhodanobacteraceae</taxon>
        <taxon>Ahniella</taxon>
    </lineage>
</organism>
<proteinExistence type="predicted"/>
<dbReference type="KEGG" id="xba:C7S18_11365"/>
<sequence>MRLAPLAVQLIDAALMVSPQVFLDLGSNLVSPKYAGALLAAAMRRLLSSLRRSRLCEDG</sequence>
<keyword evidence="2" id="KW-1185">Reference proteome</keyword>
<protein>
    <submittedName>
        <fullName evidence="1">Uncharacterized protein</fullName>
    </submittedName>
</protein>
<evidence type="ECO:0000313" key="2">
    <source>
        <dbReference type="Proteomes" id="UP000241074"/>
    </source>
</evidence>